<evidence type="ECO:0000256" key="7">
    <source>
        <dbReference type="ARBA" id="ARBA00047899"/>
    </source>
</evidence>
<dbReference type="SUPFAM" id="SSF56112">
    <property type="entry name" value="Protein kinase-like (PK-like)"/>
    <property type="match status" value="1"/>
</dbReference>
<dbReference type="PROSITE" id="PS50011">
    <property type="entry name" value="PROTEIN_KINASE_DOM"/>
    <property type="match status" value="1"/>
</dbReference>
<dbReference type="InterPro" id="IPR000719">
    <property type="entry name" value="Prot_kinase_dom"/>
</dbReference>
<evidence type="ECO:0000256" key="8">
    <source>
        <dbReference type="ARBA" id="ARBA00048679"/>
    </source>
</evidence>
<evidence type="ECO:0000256" key="4">
    <source>
        <dbReference type="ARBA" id="ARBA00022741"/>
    </source>
</evidence>
<proteinExistence type="predicted"/>
<dbReference type="AlphaFoldDB" id="A0A5J4VV19"/>
<dbReference type="PROSITE" id="PS00108">
    <property type="entry name" value="PROTEIN_KINASE_ST"/>
    <property type="match status" value="1"/>
</dbReference>
<reference evidence="10 11" key="1">
    <citation type="submission" date="2019-03" db="EMBL/GenBank/DDBJ databases">
        <title>Single cell metagenomics reveals metabolic interactions within the superorganism composed of flagellate Streblomastix strix and complex community of Bacteroidetes bacteria on its surface.</title>
        <authorList>
            <person name="Treitli S.C."/>
            <person name="Kolisko M."/>
            <person name="Husnik F."/>
            <person name="Keeling P."/>
            <person name="Hampl V."/>
        </authorList>
    </citation>
    <scope>NUCLEOTIDE SEQUENCE [LARGE SCALE GENOMIC DNA]</scope>
    <source>
        <strain evidence="10">ST1C</strain>
    </source>
</reference>
<evidence type="ECO:0000259" key="9">
    <source>
        <dbReference type="PROSITE" id="PS50011"/>
    </source>
</evidence>
<evidence type="ECO:0000313" key="11">
    <source>
        <dbReference type="Proteomes" id="UP000324800"/>
    </source>
</evidence>
<gene>
    <name evidence="10" type="ORF">EZS28_018129</name>
</gene>
<feature type="domain" description="Protein kinase" evidence="9">
    <location>
        <begin position="7"/>
        <end position="260"/>
    </location>
</feature>
<dbReference type="OrthoDB" id="346907at2759"/>
<dbReference type="SMART" id="SM00220">
    <property type="entry name" value="S_TKc"/>
    <property type="match status" value="1"/>
</dbReference>
<dbReference type="GO" id="GO:0005524">
    <property type="term" value="F:ATP binding"/>
    <property type="evidence" value="ECO:0007669"/>
    <property type="project" value="UniProtKB-KW"/>
</dbReference>
<evidence type="ECO:0000256" key="6">
    <source>
        <dbReference type="ARBA" id="ARBA00022840"/>
    </source>
</evidence>
<keyword evidence="6" id="KW-0067">ATP-binding</keyword>
<dbReference type="EMBL" id="SNRW01004848">
    <property type="protein sequence ID" value="KAA6386345.1"/>
    <property type="molecule type" value="Genomic_DNA"/>
</dbReference>
<keyword evidence="4" id="KW-0547">Nucleotide-binding</keyword>
<dbReference type="InterPro" id="IPR008271">
    <property type="entry name" value="Ser/Thr_kinase_AS"/>
</dbReference>
<accession>A0A5J4VV19</accession>
<dbReference type="Gene3D" id="1.10.510.10">
    <property type="entry name" value="Transferase(Phosphotransferase) domain 1"/>
    <property type="match status" value="1"/>
</dbReference>
<name>A0A5J4VV19_9EUKA</name>
<comment type="caution">
    <text evidence="10">The sequence shown here is derived from an EMBL/GenBank/DDBJ whole genome shotgun (WGS) entry which is preliminary data.</text>
</comment>
<dbReference type="InterPro" id="IPR051131">
    <property type="entry name" value="NEK_Ser/Thr_kinase_NIMA"/>
</dbReference>
<keyword evidence="5 10" id="KW-0418">Kinase</keyword>
<keyword evidence="3" id="KW-0808">Transferase</keyword>
<comment type="catalytic activity">
    <reaction evidence="8">
        <text>L-seryl-[protein] + ATP = O-phospho-L-seryl-[protein] + ADP + H(+)</text>
        <dbReference type="Rhea" id="RHEA:17989"/>
        <dbReference type="Rhea" id="RHEA-COMP:9863"/>
        <dbReference type="Rhea" id="RHEA-COMP:11604"/>
        <dbReference type="ChEBI" id="CHEBI:15378"/>
        <dbReference type="ChEBI" id="CHEBI:29999"/>
        <dbReference type="ChEBI" id="CHEBI:30616"/>
        <dbReference type="ChEBI" id="CHEBI:83421"/>
        <dbReference type="ChEBI" id="CHEBI:456216"/>
        <dbReference type="EC" id="2.7.11.1"/>
    </reaction>
</comment>
<dbReference type="PANTHER" id="PTHR44899">
    <property type="entry name" value="CAMK FAMILY PROTEIN KINASE"/>
    <property type="match status" value="1"/>
</dbReference>
<keyword evidence="2" id="KW-0723">Serine/threonine-protein kinase</keyword>
<dbReference type="GO" id="GO:0004674">
    <property type="term" value="F:protein serine/threonine kinase activity"/>
    <property type="evidence" value="ECO:0007669"/>
    <property type="project" value="UniProtKB-KW"/>
</dbReference>
<evidence type="ECO:0000256" key="1">
    <source>
        <dbReference type="ARBA" id="ARBA00012513"/>
    </source>
</evidence>
<dbReference type="Proteomes" id="UP000324800">
    <property type="component" value="Unassembled WGS sequence"/>
</dbReference>
<organism evidence="10 11">
    <name type="scientific">Streblomastix strix</name>
    <dbReference type="NCBI Taxonomy" id="222440"/>
    <lineage>
        <taxon>Eukaryota</taxon>
        <taxon>Metamonada</taxon>
        <taxon>Preaxostyla</taxon>
        <taxon>Oxymonadida</taxon>
        <taxon>Streblomastigidae</taxon>
        <taxon>Streblomastix</taxon>
    </lineage>
</organism>
<evidence type="ECO:0000256" key="5">
    <source>
        <dbReference type="ARBA" id="ARBA00022777"/>
    </source>
</evidence>
<evidence type="ECO:0000256" key="2">
    <source>
        <dbReference type="ARBA" id="ARBA00022527"/>
    </source>
</evidence>
<evidence type="ECO:0000256" key="3">
    <source>
        <dbReference type="ARBA" id="ARBA00022679"/>
    </source>
</evidence>
<sequence>MLEAKNYKEELSFGKGAFGNAFIFRDLKTGKRVAVKQIAFADEQELENAQKEVDIMKDLKSDFIVQCFGSYVKDHNFCIVMHYCEQGDLQKFINKNIAKREYISEEKFFDFAAQLACGLEYIRKKRILHRDLKPGNIFISGRGRLKIGDFGISKKMDEEEYANTVVGTRIFLSPEMMKSWTYTEKVDMWAFGIILYYLAENKYPFDCSNEASIVLSIAEQDPAPFKNLKNPVAQNLILKLLTKDPSQRWSTEDILNIPEIKQHVDNFNSSDFTYSLTMPFTLSSLLNTTGIVNRNRFAQTFPIQRENVDSNSISLIQEQGTSQLLSSLISTAQNQTSPNFQQIQNDQLEQ</sequence>
<comment type="catalytic activity">
    <reaction evidence="7">
        <text>L-threonyl-[protein] + ATP = O-phospho-L-threonyl-[protein] + ADP + H(+)</text>
        <dbReference type="Rhea" id="RHEA:46608"/>
        <dbReference type="Rhea" id="RHEA-COMP:11060"/>
        <dbReference type="Rhea" id="RHEA-COMP:11605"/>
        <dbReference type="ChEBI" id="CHEBI:15378"/>
        <dbReference type="ChEBI" id="CHEBI:30013"/>
        <dbReference type="ChEBI" id="CHEBI:30616"/>
        <dbReference type="ChEBI" id="CHEBI:61977"/>
        <dbReference type="ChEBI" id="CHEBI:456216"/>
        <dbReference type="EC" id="2.7.11.1"/>
    </reaction>
</comment>
<evidence type="ECO:0000313" key="10">
    <source>
        <dbReference type="EMBL" id="KAA6386345.1"/>
    </source>
</evidence>
<protein>
    <recommendedName>
        <fullName evidence="1">non-specific serine/threonine protein kinase</fullName>
        <ecNumber evidence="1">2.7.11.1</ecNumber>
    </recommendedName>
</protein>
<dbReference type="PANTHER" id="PTHR44899:SF3">
    <property type="entry name" value="SERINE_THREONINE-PROTEIN KINASE NEK1"/>
    <property type="match status" value="1"/>
</dbReference>
<dbReference type="InterPro" id="IPR011009">
    <property type="entry name" value="Kinase-like_dom_sf"/>
</dbReference>
<dbReference type="EC" id="2.7.11.1" evidence="1"/>
<dbReference type="Pfam" id="PF00069">
    <property type="entry name" value="Pkinase"/>
    <property type="match status" value="1"/>
</dbReference>